<dbReference type="InterPro" id="IPR008979">
    <property type="entry name" value="Galactose-bd-like_sf"/>
</dbReference>
<sequence>MKRTLLLSTVLLSSAVSLAQTNLALGGTATATSASENAGLAIDGDENTRWEAPVGDFADSEDVTWSLDFGSVQTFNTIQIKWEGAYSKSFVISVSEDGNEYTDVVVKTDEMVADLLQNYTFGEVNARYIRFRNVERATPWGVSFWEFRVFKMDAAVLSAITLSAPETVVGVGVPVTLNVAGKDQIGQPMDAGEVIYEVTPADAGTFHGNVYTSAKAGEATIVAKAGDLTSNEIKITSYAGEKIDIFANMATMVTPIGEGTTTGSMVGAFDDNMASLWDMHPATGAGDEERTYETGFVVDLQALYDITAISATFEGACPEDYTIAFAGNDGVYGDEHAVTGHAGMATFTDFFMSEAKQVRYVRFVSTKAATAYGVKLFDFSIFAENKQDFPDAAAPTEFTATIGAATFSSIALNFKATDDVSTNIAYVISYSDGETTAEAVTSGESGKEVAYTLRGLKYGTAYSISVVAKDGKGNATDPIVLEARTNDMPGSAPAGGATAENVKAVYSDKFGNAAGFVFPDWGEQTVTVEITLAEGDKAMLLSNMNYRGLEFDVMDVTDMETLHVDVFPETANTVTIVPIWRDTENNVNFAEIPYIAELKAGEWNALDIPVSAFHSDDRNGSNNVYQIKLDNGQGNTFIFDNIYFEKTVMADTEAPVWMMAEVGDVADTKATIKVQASDNNENCMLTYTVTGNADGTVVATKMVKAGDEAVIELTALTPETAYTFVVTVEDAAGNKADETRTVQLTTTEKIVQPTSGEGTITVQNDVITEPQTLKYTWRFIQENTKVTLVVEYLEESGVPGIVPGVIDAWTNGGNHVSENCDTFVSTFVWENVHLGDVLEGSVWWALAGGRAETPKFCYTVEDLNVSGIDNVPAVGTDTTGAVYDLSGRRIIKPAKGIYIINGKKVVAGNNK</sequence>
<dbReference type="Gene3D" id="2.60.120.260">
    <property type="entry name" value="Galactose-binding domain-like"/>
    <property type="match status" value="2"/>
</dbReference>
<proteinExistence type="predicted"/>
<evidence type="ECO:0000259" key="2">
    <source>
        <dbReference type="PROSITE" id="PS50022"/>
    </source>
</evidence>
<accession>A0ABX2ARI8</accession>
<dbReference type="PROSITE" id="PS50022">
    <property type="entry name" value="FA58C_3"/>
    <property type="match status" value="1"/>
</dbReference>
<feature type="signal peptide" evidence="1">
    <location>
        <begin position="1"/>
        <end position="19"/>
    </location>
</feature>
<feature type="chain" id="PRO_5046011191" description="F5/8 type C domain-containing protein" evidence="1">
    <location>
        <begin position="20"/>
        <end position="911"/>
    </location>
</feature>
<evidence type="ECO:0000259" key="3">
    <source>
        <dbReference type="PROSITE" id="PS50853"/>
    </source>
</evidence>
<dbReference type="EMBL" id="JABKKE010000003">
    <property type="protein sequence ID" value="NPE13327.1"/>
    <property type="molecule type" value="Genomic_DNA"/>
</dbReference>
<dbReference type="SUPFAM" id="SSF49785">
    <property type="entry name" value="Galactose-binding domain-like"/>
    <property type="match status" value="2"/>
</dbReference>
<dbReference type="InterPro" id="IPR000421">
    <property type="entry name" value="FA58C"/>
</dbReference>
<evidence type="ECO:0000256" key="1">
    <source>
        <dbReference type="SAM" id="SignalP"/>
    </source>
</evidence>
<dbReference type="GeneID" id="82156752"/>
<feature type="domain" description="F5/8 type C" evidence="2">
    <location>
        <begin position="4"/>
        <end position="152"/>
    </location>
</feature>
<reference evidence="4 5" key="1">
    <citation type="submission" date="2020-05" db="EMBL/GenBank/DDBJ databases">
        <title>Distinct polysaccharide utilization as determinants for interspecies competition between intestinal Prevotella spp.</title>
        <authorList>
            <person name="Galvez E.J.C."/>
            <person name="Iljazovic A."/>
            <person name="Strowig T."/>
        </authorList>
    </citation>
    <scope>NUCLEOTIDE SEQUENCE [LARGE SCALE GENOMIC DNA]</scope>
    <source>
        <strain evidence="4 5">PROD</strain>
    </source>
</reference>
<dbReference type="SUPFAM" id="SSF49265">
    <property type="entry name" value="Fibronectin type III"/>
    <property type="match status" value="1"/>
</dbReference>
<keyword evidence="1" id="KW-0732">Signal</keyword>
<dbReference type="SMART" id="SM00060">
    <property type="entry name" value="FN3"/>
    <property type="match status" value="2"/>
</dbReference>
<comment type="caution">
    <text evidence="4">The sequence shown here is derived from an EMBL/GenBank/DDBJ whole genome shotgun (WGS) entry which is preliminary data.</text>
</comment>
<dbReference type="InterPro" id="IPR013783">
    <property type="entry name" value="Ig-like_fold"/>
</dbReference>
<gene>
    <name evidence="4" type="ORF">HPS55_03135</name>
</gene>
<protein>
    <recommendedName>
        <fullName evidence="6">F5/8 type C domain-containing protein</fullName>
    </recommendedName>
</protein>
<evidence type="ECO:0008006" key="6">
    <source>
        <dbReference type="Google" id="ProtNLM"/>
    </source>
</evidence>
<name>A0ABX2ARI8_9BACT</name>
<dbReference type="Proteomes" id="UP001193734">
    <property type="component" value="Unassembled WGS sequence"/>
</dbReference>
<dbReference type="Pfam" id="PF00754">
    <property type="entry name" value="F5_F8_type_C"/>
    <property type="match status" value="1"/>
</dbReference>
<feature type="domain" description="Fibronectin type-III" evidence="3">
    <location>
        <begin position="394"/>
        <end position="488"/>
    </location>
</feature>
<evidence type="ECO:0000313" key="5">
    <source>
        <dbReference type="Proteomes" id="UP001193734"/>
    </source>
</evidence>
<dbReference type="Gene3D" id="2.60.40.10">
    <property type="entry name" value="Immunoglobulins"/>
    <property type="match status" value="2"/>
</dbReference>
<dbReference type="InterPro" id="IPR036116">
    <property type="entry name" value="FN3_sf"/>
</dbReference>
<dbReference type="InterPro" id="IPR003961">
    <property type="entry name" value="FN3_dom"/>
</dbReference>
<organism evidence="4 5">
    <name type="scientific">Xylanibacter rodentium</name>
    <dbReference type="NCBI Taxonomy" id="2736289"/>
    <lineage>
        <taxon>Bacteria</taxon>
        <taxon>Pseudomonadati</taxon>
        <taxon>Bacteroidota</taxon>
        <taxon>Bacteroidia</taxon>
        <taxon>Bacteroidales</taxon>
        <taxon>Prevotellaceae</taxon>
        <taxon>Xylanibacter</taxon>
    </lineage>
</organism>
<dbReference type="Pfam" id="PF00041">
    <property type="entry name" value="fn3"/>
    <property type="match status" value="1"/>
</dbReference>
<dbReference type="RefSeq" id="WP_172175910.1">
    <property type="nucleotide sequence ID" value="NZ_CASGKG010000014.1"/>
</dbReference>
<evidence type="ECO:0000313" key="4">
    <source>
        <dbReference type="EMBL" id="NPE13327.1"/>
    </source>
</evidence>
<dbReference type="PROSITE" id="PS50853">
    <property type="entry name" value="FN3"/>
    <property type="match status" value="1"/>
</dbReference>
<dbReference type="CDD" id="cd00063">
    <property type="entry name" value="FN3"/>
    <property type="match status" value="1"/>
</dbReference>
<keyword evidence="5" id="KW-1185">Reference proteome</keyword>